<dbReference type="RefSeq" id="WP_317491915.1">
    <property type="nucleotide sequence ID" value="NZ_CP136051.1"/>
</dbReference>
<keyword evidence="1" id="KW-0472">Membrane</keyword>
<dbReference type="InterPro" id="IPR002656">
    <property type="entry name" value="Acyl_transf_3_dom"/>
</dbReference>
<organism evidence="3 4">
    <name type="scientific">Imperialibacter roseus</name>
    <dbReference type="NCBI Taxonomy" id="1324217"/>
    <lineage>
        <taxon>Bacteria</taxon>
        <taxon>Pseudomonadati</taxon>
        <taxon>Bacteroidota</taxon>
        <taxon>Cytophagia</taxon>
        <taxon>Cytophagales</taxon>
        <taxon>Flammeovirgaceae</taxon>
        <taxon>Imperialibacter</taxon>
    </lineage>
</organism>
<dbReference type="Proteomes" id="UP001302349">
    <property type="component" value="Chromosome"/>
</dbReference>
<feature type="transmembrane region" description="Helical" evidence="1">
    <location>
        <begin position="181"/>
        <end position="199"/>
    </location>
</feature>
<feature type="transmembrane region" description="Helical" evidence="1">
    <location>
        <begin position="140"/>
        <end position="160"/>
    </location>
</feature>
<keyword evidence="4" id="KW-1185">Reference proteome</keyword>
<evidence type="ECO:0000259" key="2">
    <source>
        <dbReference type="Pfam" id="PF01757"/>
    </source>
</evidence>
<dbReference type="PANTHER" id="PTHR36927">
    <property type="entry name" value="BLR4337 PROTEIN"/>
    <property type="match status" value="1"/>
</dbReference>
<feature type="transmembrane region" description="Helical" evidence="1">
    <location>
        <begin position="242"/>
        <end position="260"/>
    </location>
</feature>
<dbReference type="InterPro" id="IPR050623">
    <property type="entry name" value="Glucan_succinyl_AcylTrfase"/>
</dbReference>
<feature type="transmembrane region" description="Helical" evidence="1">
    <location>
        <begin position="54"/>
        <end position="71"/>
    </location>
</feature>
<dbReference type="PANTHER" id="PTHR36927:SF3">
    <property type="entry name" value="GLUCANS BIOSYNTHESIS PROTEIN C"/>
    <property type="match status" value="1"/>
</dbReference>
<evidence type="ECO:0000313" key="3">
    <source>
        <dbReference type="EMBL" id="WOK09295.1"/>
    </source>
</evidence>
<keyword evidence="3" id="KW-0012">Acyltransferase</keyword>
<gene>
    <name evidence="3" type="ORF">RT717_11665</name>
</gene>
<dbReference type="Pfam" id="PF01757">
    <property type="entry name" value="Acyl_transf_3"/>
    <property type="match status" value="1"/>
</dbReference>
<name>A0ABZ0IZB9_9BACT</name>
<protein>
    <submittedName>
        <fullName evidence="3">Acyltransferase family protein</fullName>
    </submittedName>
</protein>
<keyword evidence="1" id="KW-0812">Transmembrane</keyword>
<evidence type="ECO:0000313" key="4">
    <source>
        <dbReference type="Proteomes" id="UP001302349"/>
    </source>
</evidence>
<reference evidence="3 4" key="1">
    <citation type="journal article" date="2023" name="Microbiol. Resour. Announc.">
        <title>Complete Genome Sequence of Imperialibacter roseus strain P4T.</title>
        <authorList>
            <person name="Tizabi D.R."/>
            <person name="Bachvaroff T."/>
            <person name="Hill R.T."/>
        </authorList>
    </citation>
    <scope>NUCLEOTIDE SEQUENCE [LARGE SCALE GENOMIC DNA]</scope>
    <source>
        <strain evidence="3 4">P4T</strain>
    </source>
</reference>
<feature type="transmembrane region" description="Helical" evidence="1">
    <location>
        <begin position="339"/>
        <end position="361"/>
    </location>
</feature>
<sequence length="386" mass="45357">MERRHDIDWLRIIAILLVLYFHAAMLFAAESGWHIKNAEQSNLWLEFNFWLSRFRMPLLFFVSGYGTFLALRKRSPWQYVKERNNRLMVPLLFAMFVVVPPQIYFERQFNGANYSSIFSFYPKVLEFIPYPAGNFSWHHMWFVLYLFVYSVVCLPLFLYIRSEKGKALATSLVAAMGNFKIALIMLPTILIGGFWAFWNPDTHDLVNDLPWHFYWCSFFVAGYLVGAVPSLWDTVELHRRKLLGLAILCITIINFFRWNKIEPWDIEGINPAWEYLGTCILAADAWLWLLAASGYAKRYLNKHHPIIDYANRAIYPFYILHQTVIIAIGYYVIQVQESILAKYLFVSTLSLIGSLVIYEYLIRPFRIARFLFGVKEIKADNTQPQT</sequence>
<feature type="transmembrane region" description="Helical" evidence="1">
    <location>
        <begin position="12"/>
        <end position="34"/>
    </location>
</feature>
<accession>A0ABZ0IZB9</accession>
<proteinExistence type="predicted"/>
<feature type="transmembrane region" description="Helical" evidence="1">
    <location>
        <begin position="211"/>
        <end position="230"/>
    </location>
</feature>
<feature type="transmembrane region" description="Helical" evidence="1">
    <location>
        <begin position="272"/>
        <end position="292"/>
    </location>
</feature>
<feature type="transmembrane region" description="Helical" evidence="1">
    <location>
        <begin position="87"/>
        <end position="105"/>
    </location>
</feature>
<dbReference type="EMBL" id="CP136051">
    <property type="protein sequence ID" value="WOK09295.1"/>
    <property type="molecule type" value="Genomic_DNA"/>
</dbReference>
<feature type="domain" description="Acyltransferase 3" evidence="2">
    <location>
        <begin position="5"/>
        <end position="358"/>
    </location>
</feature>
<keyword evidence="3" id="KW-0808">Transferase</keyword>
<evidence type="ECO:0000256" key="1">
    <source>
        <dbReference type="SAM" id="Phobius"/>
    </source>
</evidence>
<feature type="transmembrane region" description="Helical" evidence="1">
    <location>
        <begin position="313"/>
        <end position="333"/>
    </location>
</feature>
<keyword evidence="1" id="KW-1133">Transmembrane helix</keyword>
<dbReference type="GO" id="GO:0016746">
    <property type="term" value="F:acyltransferase activity"/>
    <property type="evidence" value="ECO:0007669"/>
    <property type="project" value="UniProtKB-KW"/>
</dbReference>